<dbReference type="PANTHER" id="PTHR43976:SF16">
    <property type="entry name" value="SHORT-CHAIN DEHYDROGENASE_REDUCTASE FAMILY PROTEIN"/>
    <property type="match status" value="1"/>
</dbReference>
<dbReference type="Proteomes" id="UP000653644">
    <property type="component" value="Unassembled WGS sequence"/>
</dbReference>
<dbReference type="PRINTS" id="PR00080">
    <property type="entry name" value="SDRFAMILY"/>
</dbReference>
<comment type="caution">
    <text evidence="4">The sequence shown here is derived from an EMBL/GenBank/DDBJ whole genome shotgun (WGS) entry which is preliminary data.</text>
</comment>
<dbReference type="SUPFAM" id="SSF51735">
    <property type="entry name" value="NAD(P)-binding Rossmann-fold domains"/>
    <property type="match status" value="1"/>
</dbReference>
<comment type="similarity">
    <text evidence="1 3">Belongs to the short-chain dehydrogenases/reductases (SDR) family.</text>
</comment>
<dbReference type="PROSITE" id="PS00061">
    <property type="entry name" value="ADH_SHORT"/>
    <property type="match status" value="1"/>
</dbReference>
<dbReference type="RefSeq" id="WP_189894334.1">
    <property type="nucleotide sequence ID" value="NZ_BMVN01000055.1"/>
</dbReference>
<keyword evidence="5" id="KW-1185">Reference proteome</keyword>
<dbReference type="Pfam" id="PF00106">
    <property type="entry name" value="adh_short"/>
    <property type="match status" value="1"/>
</dbReference>
<dbReference type="Gene3D" id="3.40.50.720">
    <property type="entry name" value="NAD(P)-binding Rossmann-like Domain"/>
    <property type="match status" value="1"/>
</dbReference>
<keyword evidence="2" id="KW-0560">Oxidoreductase</keyword>
<protein>
    <submittedName>
        <fullName evidence="4">Short-chain dehydrogenase/reductase</fullName>
    </submittedName>
</protein>
<dbReference type="InterPro" id="IPR020904">
    <property type="entry name" value="Sc_DH/Rdtase_CS"/>
</dbReference>
<dbReference type="EMBL" id="BMVN01000055">
    <property type="protein sequence ID" value="GHA65613.1"/>
    <property type="molecule type" value="Genomic_DNA"/>
</dbReference>
<dbReference type="InterPro" id="IPR002347">
    <property type="entry name" value="SDR_fam"/>
</dbReference>
<name>A0ABQ3D9C1_9ACTN</name>
<evidence type="ECO:0000256" key="1">
    <source>
        <dbReference type="ARBA" id="ARBA00006484"/>
    </source>
</evidence>
<evidence type="ECO:0000256" key="3">
    <source>
        <dbReference type="RuleBase" id="RU000363"/>
    </source>
</evidence>
<proteinExistence type="inferred from homology"/>
<accession>A0ABQ3D9C1</accession>
<dbReference type="PRINTS" id="PR00081">
    <property type="entry name" value="GDHRDH"/>
</dbReference>
<evidence type="ECO:0000256" key="2">
    <source>
        <dbReference type="ARBA" id="ARBA00023002"/>
    </source>
</evidence>
<sequence>MSVWFVTGASRGLGRAIVEAAVAAGDQVVAAVRVPDSVADLASDQVLVVPLDVREEARAAAAVEAAVERFGRIDVLVNNAGYGLLGPVEETSDKEARELFDANFFGVLNVTRQVLPVLRRQGSGRVINISSVGGFTALPGSGVYAATKFAVEAVTEALAAELVGSGVTVHVVEPGAFRTDFLDKSSIRTTAAEPLAAYEATVHSGRPAFLAANGSQPGDPAKAARAILALATTDQPPLRLPLGADSVKRVEAKLELVKRELDAWRELSLSTGYDD</sequence>
<evidence type="ECO:0000313" key="5">
    <source>
        <dbReference type="Proteomes" id="UP000653644"/>
    </source>
</evidence>
<dbReference type="NCBIfam" id="NF004824">
    <property type="entry name" value="PRK06180.1"/>
    <property type="match status" value="1"/>
</dbReference>
<dbReference type="CDD" id="cd05374">
    <property type="entry name" value="17beta-HSD-like_SDR_c"/>
    <property type="match status" value="1"/>
</dbReference>
<dbReference type="InterPro" id="IPR051911">
    <property type="entry name" value="SDR_oxidoreductase"/>
</dbReference>
<gene>
    <name evidence="4" type="ORF">GCM10010345_81920</name>
</gene>
<organism evidence="4 5">
    <name type="scientific">Streptomyces canarius</name>
    <dbReference type="NCBI Taxonomy" id="285453"/>
    <lineage>
        <taxon>Bacteria</taxon>
        <taxon>Bacillati</taxon>
        <taxon>Actinomycetota</taxon>
        <taxon>Actinomycetes</taxon>
        <taxon>Kitasatosporales</taxon>
        <taxon>Streptomycetaceae</taxon>
        <taxon>Streptomyces</taxon>
    </lineage>
</organism>
<dbReference type="InterPro" id="IPR036291">
    <property type="entry name" value="NAD(P)-bd_dom_sf"/>
</dbReference>
<dbReference type="PANTHER" id="PTHR43976">
    <property type="entry name" value="SHORT CHAIN DEHYDROGENASE"/>
    <property type="match status" value="1"/>
</dbReference>
<reference evidence="5" key="1">
    <citation type="journal article" date="2019" name="Int. J. Syst. Evol. Microbiol.">
        <title>The Global Catalogue of Microorganisms (GCM) 10K type strain sequencing project: providing services to taxonomists for standard genome sequencing and annotation.</title>
        <authorList>
            <consortium name="The Broad Institute Genomics Platform"/>
            <consortium name="The Broad Institute Genome Sequencing Center for Infectious Disease"/>
            <person name="Wu L."/>
            <person name="Ma J."/>
        </authorList>
    </citation>
    <scope>NUCLEOTIDE SEQUENCE [LARGE SCALE GENOMIC DNA]</scope>
    <source>
        <strain evidence="5">JCM 4733</strain>
    </source>
</reference>
<evidence type="ECO:0000313" key="4">
    <source>
        <dbReference type="EMBL" id="GHA65613.1"/>
    </source>
</evidence>